<keyword evidence="2" id="KW-1185">Reference proteome</keyword>
<protein>
    <submittedName>
        <fullName evidence="1">Uncharacterized protein</fullName>
    </submittedName>
</protein>
<organism evidence="1 2">
    <name type="scientific">Theobroma cacao</name>
    <name type="common">Cacao</name>
    <name type="synonym">Cocoa</name>
    <dbReference type="NCBI Taxonomy" id="3641"/>
    <lineage>
        <taxon>Eukaryota</taxon>
        <taxon>Viridiplantae</taxon>
        <taxon>Streptophyta</taxon>
        <taxon>Embryophyta</taxon>
        <taxon>Tracheophyta</taxon>
        <taxon>Spermatophyta</taxon>
        <taxon>Magnoliopsida</taxon>
        <taxon>eudicotyledons</taxon>
        <taxon>Gunneridae</taxon>
        <taxon>Pentapetalae</taxon>
        <taxon>rosids</taxon>
        <taxon>malvids</taxon>
        <taxon>Malvales</taxon>
        <taxon>Malvaceae</taxon>
        <taxon>Byttnerioideae</taxon>
        <taxon>Theobroma</taxon>
    </lineage>
</organism>
<name>A0A061DLB0_THECC</name>
<dbReference type="InParanoid" id="A0A061DLB0"/>
<dbReference type="EMBL" id="CM001879">
    <property type="protein sequence ID" value="EOX93495.1"/>
    <property type="molecule type" value="Genomic_DNA"/>
</dbReference>
<dbReference type="HOGENOM" id="CLU_2473457_0_0_1"/>
<gene>
    <name evidence="1" type="ORF">TCM_002371</name>
</gene>
<accession>A0A061DLB0</accession>
<dbReference type="Proteomes" id="UP000026915">
    <property type="component" value="Chromosome 1"/>
</dbReference>
<reference evidence="1 2" key="1">
    <citation type="journal article" date="2013" name="Genome Biol.">
        <title>The genome sequence of the most widely cultivated cacao type and its use to identify candidate genes regulating pod color.</title>
        <authorList>
            <person name="Motamayor J.C."/>
            <person name="Mockaitis K."/>
            <person name="Schmutz J."/>
            <person name="Haiminen N."/>
            <person name="Iii D.L."/>
            <person name="Cornejo O."/>
            <person name="Findley S.D."/>
            <person name="Zheng P."/>
            <person name="Utro F."/>
            <person name="Royaert S."/>
            <person name="Saski C."/>
            <person name="Jenkins J."/>
            <person name="Podicheti R."/>
            <person name="Zhao M."/>
            <person name="Scheffler B.E."/>
            <person name="Stack J.C."/>
            <person name="Feltus F.A."/>
            <person name="Mustiga G.M."/>
            <person name="Amores F."/>
            <person name="Phillips W."/>
            <person name="Marelli J.P."/>
            <person name="May G.D."/>
            <person name="Shapiro H."/>
            <person name="Ma J."/>
            <person name="Bustamante C.D."/>
            <person name="Schnell R.J."/>
            <person name="Main D."/>
            <person name="Gilbert D."/>
            <person name="Parida L."/>
            <person name="Kuhn D.N."/>
        </authorList>
    </citation>
    <scope>NUCLEOTIDE SEQUENCE [LARGE SCALE GENOMIC DNA]</scope>
    <source>
        <strain evidence="2">cv. Matina 1-6</strain>
    </source>
</reference>
<dbReference type="Gramene" id="EOX93495">
    <property type="protein sequence ID" value="EOX93495"/>
    <property type="gene ID" value="TCM_002371"/>
</dbReference>
<evidence type="ECO:0000313" key="2">
    <source>
        <dbReference type="Proteomes" id="UP000026915"/>
    </source>
</evidence>
<evidence type="ECO:0000313" key="1">
    <source>
        <dbReference type="EMBL" id="EOX93495.1"/>
    </source>
</evidence>
<proteinExistence type="predicted"/>
<sequence length="88" mass="10309">MVVRLFVMVYDKEMKVAKAWNDGRWNIPYRRHLFVWENTLACELKAKLLGKGIRQHDEFGNWMLSGDDLFRNVCCGEDACVDELDQIG</sequence>
<dbReference type="AlphaFoldDB" id="A0A061DLB0"/>